<evidence type="ECO:0000313" key="3">
    <source>
        <dbReference type="Proteomes" id="UP000821853"/>
    </source>
</evidence>
<dbReference type="Proteomes" id="UP000821853">
    <property type="component" value="Chromosome 4"/>
</dbReference>
<feature type="region of interest" description="Disordered" evidence="1">
    <location>
        <begin position="34"/>
        <end position="57"/>
    </location>
</feature>
<organism evidence="2 3">
    <name type="scientific">Haemaphysalis longicornis</name>
    <name type="common">Bush tick</name>
    <dbReference type="NCBI Taxonomy" id="44386"/>
    <lineage>
        <taxon>Eukaryota</taxon>
        <taxon>Metazoa</taxon>
        <taxon>Ecdysozoa</taxon>
        <taxon>Arthropoda</taxon>
        <taxon>Chelicerata</taxon>
        <taxon>Arachnida</taxon>
        <taxon>Acari</taxon>
        <taxon>Parasitiformes</taxon>
        <taxon>Ixodida</taxon>
        <taxon>Ixodoidea</taxon>
        <taxon>Ixodidae</taxon>
        <taxon>Haemaphysalinae</taxon>
        <taxon>Haemaphysalis</taxon>
    </lineage>
</organism>
<evidence type="ECO:0000313" key="2">
    <source>
        <dbReference type="EMBL" id="KAH9374048.1"/>
    </source>
</evidence>
<dbReference type="InterPro" id="IPR036322">
    <property type="entry name" value="WD40_repeat_dom_sf"/>
</dbReference>
<dbReference type="VEuPathDB" id="VectorBase:HLOH_049227"/>
<reference evidence="2 3" key="1">
    <citation type="journal article" date="2020" name="Cell">
        <title>Large-Scale Comparative Analyses of Tick Genomes Elucidate Their Genetic Diversity and Vector Capacities.</title>
        <authorList>
            <consortium name="Tick Genome and Microbiome Consortium (TIGMIC)"/>
            <person name="Jia N."/>
            <person name="Wang J."/>
            <person name="Shi W."/>
            <person name="Du L."/>
            <person name="Sun Y."/>
            <person name="Zhan W."/>
            <person name="Jiang J.F."/>
            <person name="Wang Q."/>
            <person name="Zhang B."/>
            <person name="Ji P."/>
            <person name="Bell-Sakyi L."/>
            <person name="Cui X.M."/>
            <person name="Yuan T.T."/>
            <person name="Jiang B.G."/>
            <person name="Yang W.F."/>
            <person name="Lam T.T."/>
            <person name="Chang Q.C."/>
            <person name="Ding S.J."/>
            <person name="Wang X.J."/>
            <person name="Zhu J.G."/>
            <person name="Ruan X.D."/>
            <person name="Zhao L."/>
            <person name="Wei J.T."/>
            <person name="Ye R.Z."/>
            <person name="Que T.C."/>
            <person name="Du C.H."/>
            <person name="Zhou Y.H."/>
            <person name="Cheng J.X."/>
            <person name="Dai P.F."/>
            <person name="Guo W.B."/>
            <person name="Han X.H."/>
            <person name="Huang E.J."/>
            <person name="Li L.F."/>
            <person name="Wei W."/>
            <person name="Gao Y.C."/>
            <person name="Liu J.Z."/>
            <person name="Shao H.Z."/>
            <person name="Wang X."/>
            <person name="Wang C.C."/>
            <person name="Yang T.C."/>
            <person name="Huo Q.B."/>
            <person name="Li W."/>
            <person name="Chen H.Y."/>
            <person name="Chen S.E."/>
            <person name="Zhou L.G."/>
            <person name="Ni X.B."/>
            <person name="Tian J.H."/>
            <person name="Sheng Y."/>
            <person name="Liu T."/>
            <person name="Pan Y.S."/>
            <person name="Xia L.Y."/>
            <person name="Li J."/>
            <person name="Zhao F."/>
            <person name="Cao W.C."/>
        </authorList>
    </citation>
    <scope>NUCLEOTIDE SEQUENCE [LARGE SCALE GENOMIC DNA]</scope>
    <source>
        <strain evidence="2">HaeL-2018</strain>
    </source>
</reference>
<dbReference type="InterPro" id="IPR015943">
    <property type="entry name" value="WD40/YVTN_repeat-like_dom_sf"/>
</dbReference>
<sequence length="178" mass="19271">MKDVDSLEPTARVGYVSSSDMGATALRTIFADGREQRRVQTSRHHGGAQADRDGHRLAPDAARLDRQWKHGPRGVRLGRGPAAAGGRLREPACVPSLLSWRPDAPDTIAYVSGRGPLHAWSVPEGPREPWREAAQFSSAVTQMTWHPTGKLAMGHQDGSLSVLQSGESRVTYTAACLK</sequence>
<comment type="caution">
    <text evidence="2">The sequence shown here is derived from an EMBL/GenBank/DDBJ whole genome shotgun (WGS) entry which is preliminary data.</text>
</comment>
<evidence type="ECO:0000256" key="1">
    <source>
        <dbReference type="SAM" id="MobiDB-lite"/>
    </source>
</evidence>
<proteinExistence type="predicted"/>
<dbReference type="SUPFAM" id="SSF50978">
    <property type="entry name" value="WD40 repeat-like"/>
    <property type="match status" value="1"/>
</dbReference>
<dbReference type="EMBL" id="JABSTR010000006">
    <property type="protein sequence ID" value="KAH9374048.1"/>
    <property type="molecule type" value="Genomic_DNA"/>
</dbReference>
<gene>
    <name evidence="2" type="ORF">HPB48_005317</name>
</gene>
<accession>A0A9J6GHN8</accession>
<name>A0A9J6GHN8_HAELO</name>
<dbReference type="OrthoDB" id="6334762at2759"/>
<dbReference type="Gene3D" id="2.130.10.10">
    <property type="entry name" value="YVTN repeat-like/Quinoprotein amine dehydrogenase"/>
    <property type="match status" value="1"/>
</dbReference>
<dbReference type="AlphaFoldDB" id="A0A9J6GHN8"/>
<keyword evidence="3" id="KW-1185">Reference proteome</keyword>
<protein>
    <submittedName>
        <fullName evidence="2">Uncharacterized protein</fullName>
    </submittedName>
</protein>